<dbReference type="Pfam" id="PF01145">
    <property type="entry name" value="Band_7"/>
    <property type="match status" value="1"/>
</dbReference>
<feature type="domain" description="Band 7" evidence="4">
    <location>
        <begin position="25"/>
        <end position="209"/>
    </location>
</feature>
<feature type="signal peptide" evidence="3">
    <location>
        <begin position="1"/>
        <end position="22"/>
    </location>
</feature>
<evidence type="ECO:0000256" key="3">
    <source>
        <dbReference type="SAM" id="SignalP"/>
    </source>
</evidence>
<evidence type="ECO:0000313" key="6">
    <source>
        <dbReference type="Proteomes" id="UP000177090"/>
    </source>
</evidence>
<dbReference type="EMBL" id="MHTL01000005">
    <property type="protein sequence ID" value="OHA60972.1"/>
    <property type="molecule type" value="Genomic_DNA"/>
</dbReference>
<dbReference type="PROSITE" id="PS51257">
    <property type="entry name" value="PROKAR_LIPOPROTEIN"/>
    <property type="match status" value="1"/>
</dbReference>
<reference evidence="5 6" key="1">
    <citation type="journal article" date="2016" name="Nat. Commun.">
        <title>Thousands of microbial genomes shed light on interconnected biogeochemical processes in an aquifer system.</title>
        <authorList>
            <person name="Anantharaman K."/>
            <person name="Brown C.T."/>
            <person name="Hug L.A."/>
            <person name="Sharon I."/>
            <person name="Castelle C.J."/>
            <person name="Probst A.J."/>
            <person name="Thomas B.C."/>
            <person name="Singh A."/>
            <person name="Wilkins M.J."/>
            <person name="Karaoz U."/>
            <person name="Brodie E.L."/>
            <person name="Williams K.H."/>
            <person name="Hubbard S.S."/>
            <person name="Banfield J.F."/>
        </authorList>
    </citation>
    <scope>NUCLEOTIDE SEQUENCE [LARGE SCALE GENOMIC DNA]</scope>
</reference>
<dbReference type="STRING" id="1802440.A2569_03235"/>
<feature type="region of interest" description="Disordered" evidence="2">
    <location>
        <begin position="298"/>
        <end position="330"/>
    </location>
</feature>
<feature type="coiled-coil region" evidence="1">
    <location>
        <begin position="186"/>
        <end position="224"/>
    </location>
</feature>
<proteinExistence type="predicted"/>
<feature type="chain" id="PRO_5009584141" description="Band 7 domain-containing protein" evidence="3">
    <location>
        <begin position="23"/>
        <end position="330"/>
    </location>
</feature>
<keyword evidence="1" id="KW-0175">Coiled coil</keyword>
<name>A0A1G2QLU5_9BACT</name>
<evidence type="ECO:0000256" key="1">
    <source>
        <dbReference type="SAM" id="Coils"/>
    </source>
</evidence>
<evidence type="ECO:0000313" key="5">
    <source>
        <dbReference type="EMBL" id="OHA60972.1"/>
    </source>
</evidence>
<dbReference type="InterPro" id="IPR001107">
    <property type="entry name" value="Band_7"/>
</dbReference>
<gene>
    <name evidence="5" type="ORF">A2569_03235</name>
</gene>
<evidence type="ECO:0000259" key="4">
    <source>
        <dbReference type="Pfam" id="PF01145"/>
    </source>
</evidence>
<evidence type="ECO:0000256" key="2">
    <source>
        <dbReference type="SAM" id="MobiDB-lite"/>
    </source>
</evidence>
<dbReference type="AlphaFoldDB" id="A0A1G2QLU5"/>
<comment type="caution">
    <text evidence="5">The sequence shown here is derived from an EMBL/GenBank/DDBJ whole genome shotgun (WGS) entry which is preliminary data.</text>
</comment>
<keyword evidence="3" id="KW-0732">Signal</keyword>
<dbReference type="Proteomes" id="UP000177090">
    <property type="component" value="Unassembled WGS sequence"/>
</dbReference>
<organism evidence="5 6">
    <name type="scientific">Candidatus Vogelbacteria bacterium RIFOXYD1_FULL_51_18</name>
    <dbReference type="NCBI Taxonomy" id="1802440"/>
    <lineage>
        <taxon>Bacteria</taxon>
        <taxon>Candidatus Vogeliibacteriota</taxon>
    </lineage>
</organism>
<accession>A0A1G2QLU5</accession>
<protein>
    <recommendedName>
        <fullName evidence="4">Band 7 domain-containing protein</fullName>
    </recommendedName>
</protein>
<sequence>MLKKMVATSLLTVVLVMLTGCSEPVPPGNVGRIYTRSGWSNEVLKPGRYVCWGRDRMYLLNTTNAAFKESLNVLVGGKVNLKLDFSVRVKANDTDIEMMKKAFESVTLEEGSTAIMPEQLYHTFMQMKAQAVPREVYEVQPDIQTAVANSPKLAIEVRKRITEAAASTPLVVEDAEITNYDWPPTVTEAQNKLAEIQLQEEAASARVRADLKKAEGQLQIEEANKLVELKKAEAIAESIEIIKEKLARSPEYLMWHQIRVMGQAAMGPNNCFILYPFATNSRQIEEMVSNSNLVQMLHPDGPHPELKKNKSPSTDSSALEILPATGEIKY</sequence>